<reference evidence="2" key="1">
    <citation type="journal article" date="2019" name="Environ. Microbiol.">
        <title>Fungal ecological strategies reflected in gene transcription - a case study of two litter decomposers.</title>
        <authorList>
            <person name="Barbi F."/>
            <person name="Kohler A."/>
            <person name="Barry K."/>
            <person name="Baskaran P."/>
            <person name="Daum C."/>
            <person name="Fauchery L."/>
            <person name="Ihrmark K."/>
            <person name="Kuo A."/>
            <person name="LaButti K."/>
            <person name="Lipzen A."/>
            <person name="Morin E."/>
            <person name="Grigoriev I.V."/>
            <person name="Henrissat B."/>
            <person name="Lindahl B."/>
            <person name="Martin F."/>
        </authorList>
    </citation>
    <scope>NUCLEOTIDE SEQUENCE</scope>
    <source>
        <strain evidence="2">JB14</strain>
    </source>
</reference>
<protein>
    <submittedName>
        <fullName evidence="2">Uncharacterized protein</fullName>
    </submittedName>
</protein>
<dbReference type="EMBL" id="ML769406">
    <property type="protein sequence ID" value="KAE9405787.1"/>
    <property type="molecule type" value="Genomic_DNA"/>
</dbReference>
<accession>A0A6A4I9P0</accession>
<evidence type="ECO:0000313" key="3">
    <source>
        <dbReference type="Proteomes" id="UP000799118"/>
    </source>
</evidence>
<feature type="region of interest" description="Disordered" evidence="1">
    <location>
        <begin position="158"/>
        <end position="201"/>
    </location>
</feature>
<dbReference type="AlphaFoldDB" id="A0A6A4I9P0"/>
<name>A0A6A4I9P0_9AGAR</name>
<sequence length="273" mass="31761">MFLSKTQLFLGPKKLPFWPRIPYLFIAPVKIMEIRSIPYFSFHNEPYFWSFDLNGIQKISPTTQMLLGLPSLEPMVHGLHWSASEHKAVLQYLQNKGFSSGLKYSRKQGYPLFKAPKSNVQVESEEFEIIDAESDVADNADVEDDWGFISDNLSCHSSDDSEISDDNQPRHSFDDSDCTRNHKPFNQPLRRTRSLSSFNPNGDIHEPIENRVLESIRQFWCQDCDNSITIHPAVQKPCMHREHHIHQAIQQAIQEHGYIPWEHMDFCLDLINY</sequence>
<dbReference type="Proteomes" id="UP000799118">
    <property type="component" value="Unassembled WGS sequence"/>
</dbReference>
<dbReference type="OrthoDB" id="2962647at2759"/>
<keyword evidence="3" id="KW-1185">Reference proteome</keyword>
<evidence type="ECO:0000313" key="2">
    <source>
        <dbReference type="EMBL" id="KAE9405787.1"/>
    </source>
</evidence>
<feature type="compositionally biased region" description="Basic and acidic residues" evidence="1">
    <location>
        <begin position="167"/>
        <end position="180"/>
    </location>
</feature>
<proteinExistence type="predicted"/>
<evidence type="ECO:0000256" key="1">
    <source>
        <dbReference type="SAM" id="MobiDB-lite"/>
    </source>
</evidence>
<organism evidence="2 3">
    <name type="scientific">Gymnopus androsaceus JB14</name>
    <dbReference type="NCBI Taxonomy" id="1447944"/>
    <lineage>
        <taxon>Eukaryota</taxon>
        <taxon>Fungi</taxon>
        <taxon>Dikarya</taxon>
        <taxon>Basidiomycota</taxon>
        <taxon>Agaricomycotina</taxon>
        <taxon>Agaricomycetes</taxon>
        <taxon>Agaricomycetidae</taxon>
        <taxon>Agaricales</taxon>
        <taxon>Marasmiineae</taxon>
        <taxon>Omphalotaceae</taxon>
        <taxon>Gymnopus</taxon>
    </lineage>
</organism>
<gene>
    <name evidence="2" type="ORF">BT96DRAFT_305119</name>
</gene>